<evidence type="ECO:0000256" key="2">
    <source>
        <dbReference type="ARBA" id="ARBA00022723"/>
    </source>
</evidence>
<keyword evidence="2" id="KW-0479">Metal-binding</keyword>
<comment type="subcellular location">
    <subcellularLocation>
        <location evidence="1">Nucleus</location>
    </subcellularLocation>
</comment>
<keyword evidence="7" id="KW-0539">Nucleus</keyword>
<dbReference type="OMA" id="AFMIRIP"/>
<keyword evidence="6" id="KW-0804">Transcription</keyword>
<dbReference type="PROSITE" id="PS01119">
    <property type="entry name" value="COPPER_FIST_1"/>
    <property type="match status" value="1"/>
</dbReference>
<dbReference type="Gene3D" id="3.90.430.10">
    <property type="entry name" value="Copper fist DNA-binding domain"/>
    <property type="match status" value="1"/>
</dbReference>
<feature type="region of interest" description="Disordered" evidence="8">
    <location>
        <begin position="420"/>
        <end position="459"/>
    </location>
</feature>
<evidence type="ECO:0000256" key="6">
    <source>
        <dbReference type="ARBA" id="ARBA00023163"/>
    </source>
</evidence>
<evidence type="ECO:0000313" key="10">
    <source>
        <dbReference type="EMBL" id="EHK44282.1"/>
    </source>
</evidence>
<keyword evidence="11" id="KW-1185">Reference proteome</keyword>
<name>G9NXV3_HYPAI</name>
<evidence type="ECO:0000256" key="1">
    <source>
        <dbReference type="ARBA" id="ARBA00004123"/>
    </source>
</evidence>
<dbReference type="GO" id="GO:0006879">
    <property type="term" value="P:intracellular iron ion homeostasis"/>
    <property type="evidence" value="ECO:0007669"/>
    <property type="project" value="TreeGrafter"/>
</dbReference>
<reference evidence="10 11" key="1">
    <citation type="journal article" date="2011" name="Genome Biol.">
        <title>Comparative genome sequence analysis underscores mycoparasitism as the ancestral life style of Trichoderma.</title>
        <authorList>
            <person name="Kubicek C.P."/>
            <person name="Herrera-Estrella A."/>
            <person name="Seidl-Seiboth V."/>
            <person name="Martinez D.A."/>
            <person name="Druzhinina I.S."/>
            <person name="Thon M."/>
            <person name="Zeilinger S."/>
            <person name="Casas-Flores S."/>
            <person name="Horwitz B.A."/>
            <person name="Mukherjee P.K."/>
            <person name="Mukherjee M."/>
            <person name="Kredics L."/>
            <person name="Alcaraz L.D."/>
            <person name="Aerts A."/>
            <person name="Antal Z."/>
            <person name="Atanasova L."/>
            <person name="Cervantes-Badillo M.G."/>
            <person name="Challacombe J."/>
            <person name="Chertkov O."/>
            <person name="McCluskey K."/>
            <person name="Coulpier F."/>
            <person name="Deshpande N."/>
            <person name="von Doehren H."/>
            <person name="Ebbole D.J."/>
            <person name="Esquivel-Naranjo E.U."/>
            <person name="Fekete E."/>
            <person name="Flipphi M."/>
            <person name="Glaser F."/>
            <person name="Gomez-Rodriguez E.Y."/>
            <person name="Gruber S."/>
            <person name="Han C."/>
            <person name="Henrissat B."/>
            <person name="Hermosa R."/>
            <person name="Hernandez-Onate M."/>
            <person name="Karaffa L."/>
            <person name="Kosti I."/>
            <person name="Le Crom S."/>
            <person name="Lindquist E."/>
            <person name="Lucas S."/>
            <person name="Luebeck M."/>
            <person name="Luebeck P.S."/>
            <person name="Margeot A."/>
            <person name="Metz B."/>
            <person name="Misra M."/>
            <person name="Nevalainen H."/>
            <person name="Omann M."/>
            <person name="Packer N."/>
            <person name="Perrone G."/>
            <person name="Uresti-Rivera E.E."/>
            <person name="Salamov A."/>
            <person name="Schmoll M."/>
            <person name="Seiboth B."/>
            <person name="Shapiro H."/>
            <person name="Sukno S."/>
            <person name="Tamayo-Ramos J.A."/>
            <person name="Tisch D."/>
            <person name="Wiest A."/>
            <person name="Wilkinson H.H."/>
            <person name="Zhang M."/>
            <person name="Coutinho P.M."/>
            <person name="Kenerley C.M."/>
            <person name="Monte E."/>
            <person name="Baker S.E."/>
            <person name="Grigoriev I.V."/>
        </authorList>
    </citation>
    <scope>NUCLEOTIDE SEQUENCE [LARGE SCALE GENOMIC DNA]</scope>
    <source>
        <strain evidence="11">ATCC 20476 / IMI 206040</strain>
    </source>
</reference>
<dbReference type="GO" id="GO:0000981">
    <property type="term" value="F:DNA-binding transcription factor activity, RNA polymerase II-specific"/>
    <property type="evidence" value="ECO:0007669"/>
    <property type="project" value="TreeGrafter"/>
</dbReference>
<evidence type="ECO:0000313" key="11">
    <source>
        <dbReference type="Proteomes" id="UP000005426"/>
    </source>
</evidence>
<feature type="compositionally biased region" description="Basic and acidic residues" evidence="8">
    <location>
        <begin position="80"/>
        <end position="89"/>
    </location>
</feature>
<dbReference type="SMART" id="SM01090">
    <property type="entry name" value="Copper-fist"/>
    <property type="match status" value="1"/>
</dbReference>
<feature type="domain" description="Copper-fist" evidence="9">
    <location>
        <begin position="1"/>
        <end position="41"/>
    </location>
</feature>
<gene>
    <name evidence="10" type="ORF">TRIATDRAFT_223478</name>
</gene>
<evidence type="ECO:0000256" key="7">
    <source>
        <dbReference type="ARBA" id="ARBA00023242"/>
    </source>
</evidence>
<dbReference type="InterPro" id="IPR036395">
    <property type="entry name" value="Cu_fist_DNA-bd_dom_sf"/>
</dbReference>
<keyword evidence="4" id="KW-0186">Copper</keyword>
<keyword evidence="5" id="KW-0805">Transcription regulation</keyword>
<dbReference type="GO" id="GO:0000978">
    <property type="term" value="F:RNA polymerase II cis-regulatory region sequence-specific DNA binding"/>
    <property type="evidence" value="ECO:0007669"/>
    <property type="project" value="TreeGrafter"/>
</dbReference>
<dbReference type="GO" id="GO:0005634">
    <property type="term" value="C:nucleus"/>
    <property type="evidence" value="ECO:0007669"/>
    <property type="project" value="UniProtKB-SubCell"/>
</dbReference>
<dbReference type="GO" id="GO:0006878">
    <property type="term" value="P:intracellular copper ion homeostasis"/>
    <property type="evidence" value="ECO:0007669"/>
    <property type="project" value="TreeGrafter"/>
</dbReference>
<dbReference type="GO" id="GO:0005507">
    <property type="term" value="F:copper ion binding"/>
    <property type="evidence" value="ECO:0007669"/>
    <property type="project" value="InterPro"/>
</dbReference>
<feature type="region of interest" description="Disordered" evidence="8">
    <location>
        <begin position="80"/>
        <end position="107"/>
    </location>
</feature>
<evidence type="ECO:0000256" key="8">
    <source>
        <dbReference type="SAM" id="MobiDB-lite"/>
    </source>
</evidence>
<comment type="caution">
    <text evidence="10">The sequence shown here is derived from an EMBL/GenBank/DDBJ whole genome shotgun (WGS) entry which is preliminary data.</text>
</comment>
<protein>
    <recommendedName>
        <fullName evidence="9">Copper-fist domain-containing protein</fullName>
    </recommendedName>
</protein>
<dbReference type="PRINTS" id="PR00617">
    <property type="entry name" value="COPPERFIST"/>
</dbReference>
<dbReference type="FunFam" id="3.90.430.10:FF:000001">
    <property type="entry name" value="Copper fist DNA-binding protein"/>
    <property type="match status" value="1"/>
</dbReference>
<dbReference type="InterPro" id="IPR051763">
    <property type="entry name" value="Copper_Homeo_Regul"/>
</dbReference>
<evidence type="ECO:0000256" key="4">
    <source>
        <dbReference type="ARBA" id="ARBA00023008"/>
    </source>
</evidence>
<organism evidence="10 11">
    <name type="scientific">Hypocrea atroviridis (strain ATCC 20476 / IMI 206040)</name>
    <name type="common">Trichoderma atroviride</name>
    <dbReference type="NCBI Taxonomy" id="452589"/>
    <lineage>
        <taxon>Eukaryota</taxon>
        <taxon>Fungi</taxon>
        <taxon>Dikarya</taxon>
        <taxon>Ascomycota</taxon>
        <taxon>Pezizomycotina</taxon>
        <taxon>Sordariomycetes</taxon>
        <taxon>Hypocreomycetidae</taxon>
        <taxon>Hypocreales</taxon>
        <taxon>Hypocreaceae</taxon>
        <taxon>Trichoderma</taxon>
    </lineage>
</organism>
<evidence type="ECO:0000256" key="3">
    <source>
        <dbReference type="ARBA" id="ARBA00022833"/>
    </source>
</evidence>
<proteinExistence type="predicted"/>
<dbReference type="AlphaFoldDB" id="G9NXV3"/>
<sequence length="533" mass="56137">MPLINGVKMACEPCIRGHRSTKCTHANERLMVPVRKPGRPLSSCPHPASKSCTCAALMAAIPKSHKCPCGTAEEAAGRKAAAETADREPSNGMVTPPSPAPKGTSATPAYRVQKANSKNGPAKKQIDPASLERMDVNQLNILSSPELKSPVSPTNGNMPTTPITAFPSYGMMGFIPNGNAFNPNPAMFPLYQQLASANPAAGPAATKPMAPNGHALVNGHAVVAAKSCCGPAKPTLAQPNEQHAPKANGTNGVEKQPKSCCSSKAEKSETKPQERMPASAIAPQANGMVMPQFTNVPMGMPNGLYPYFAQPAIFAYPPQYGSYMQPLQPDQWRQLMTALSFGQQQQPTNGQQNIPYSAPAPVPAVPAPSQQYPQTSNSEADSTWTAHHCGCGDGCQCIGCATHPYNTATQNYVRSAWNSMAEDSPKRHRHSDSVSTPSINGSYEMPTPSGQSPIGGSTPVMAKMEETASPSTAHTPSDATSTLGEEMTLSANDFFFVSYPFGDICEGEMANCPCGDGCQCIGCAIHVTVQHGP</sequence>
<dbReference type="GO" id="GO:0045944">
    <property type="term" value="P:positive regulation of transcription by RNA polymerase II"/>
    <property type="evidence" value="ECO:0007669"/>
    <property type="project" value="TreeGrafter"/>
</dbReference>
<dbReference type="HOGENOM" id="CLU_036162_0_0_1"/>
<keyword evidence="3" id="KW-0862">Zinc</keyword>
<dbReference type="eggNOG" id="ENOG502SQDA">
    <property type="taxonomic scope" value="Eukaryota"/>
</dbReference>
<dbReference type="SUPFAM" id="SSF57879">
    <property type="entry name" value="Zinc domain conserved in yeast copper-regulated transcription factors"/>
    <property type="match status" value="1"/>
</dbReference>
<dbReference type="PANTHER" id="PTHR28088:SF9">
    <property type="entry name" value="TRANSCRIPTION FACTOR GRISEA, PUTATIVE (AFU_ORTHOLOGUE AFUA_1G13190)-RELATED"/>
    <property type="match status" value="1"/>
</dbReference>
<evidence type="ECO:0000259" key="9">
    <source>
        <dbReference type="PROSITE" id="PS50073"/>
    </source>
</evidence>
<feature type="region of interest" description="Disordered" evidence="8">
    <location>
        <begin position="236"/>
        <end position="283"/>
    </location>
</feature>
<dbReference type="PROSITE" id="PS50073">
    <property type="entry name" value="COPPER_FIST_2"/>
    <property type="match status" value="1"/>
</dbReference>
<dbReference type="PANTHER" id="PTHR28088">
    <property type="entry name" value="TRANSCRIPTIONAL ACTIVATOR HAA1-RELATED"/>
    <property type="match status" value="1"/>
</dbReference>
<feature type="compositionally biased region" description="Basic and acidic residues" evidence="8">
    <location>
        <begin position="264"/>
        <end position="274"/>
    </location>
</feature>
<dbReference type="Pfam" id="PF00649">
    <property type="entry name" value="Copper-fist"/>
    <property type="match status" value="1"/>
</dbReference>
<dbReference type="InterPro" id="IPR001083">
    <property type="entry name" value="Cu_fist_DNA-bd_dom"/>
</dbReference>
<dbReference type="EMBL" id="ABDG02000025">
    <property type="protein sequence ID" value="EHK44282.1"/>
    <property type="molecule type" value="Genomic_DNA"/>
</dbReference>
<evidence type="ECO:0000256" key="5">
    <source>
        <dbReference type="ARBA" id="ARBA00023015"/>
    </source>
</evidence>
<dbReference type="Proteomes" id="UP000005426">
    <property type="component" value="Unassembled WGS sequence"/>
</dbReference>
<dbReference type="OrthoDB" id="5600085at2759"/>
<accession>G9NXV3</accession>
<dbReference type="SMART" id="SM00412">
    <property type="entry name" value="Cu_FIST"/>
    <property type="match status" value="1"/>
</dbReference>